<reference evidence="1" key="2">
    <citation type="journal article" date="2015" name="Data Brief">
        <title>Shoot transcriptome of the giant reed, Arundo donax.</title>
        <authorList>
            <person name="Barrero R.A."/>
            <person name="Guerrero F.D."/>
            <person name="Moolhuijzen P."/>
            <person name="Goolsby J.A."/>
            <person name="Tidwell J."/>
            <person name="Bellgard S.E."/>
            <person name="Bellgard M.I."/>
        </authorList>
    </citation>
    <scope>NUCLEOTIDE SEQUENCE</scope>
    <source>
        <tissue evidence="1">Shoot tissue taken approximately 20 cm above the soil surface</tissue>
    </source>
</reference>
<name>A0A0A8YJG4_ARUDO</name>
<dbReference type="AlphaFoldDB" id="A0A0A8YJG4"/>
<organism evidence="1">
    <name type="scientific">Arundo donax</name>
    <name type="common">Giant reed</name>
    <name type="synonym">Donax arundinaceus</name>
    <dbReference type="NCBI Taxonomy" id="35708"/>
    <lineage>
        <taxon>Eukaryota</taxon>
        <taxon>Viridiplantae</taxon>
        <taxon>Streptophyta</taxon>
        <taxon>Embryophyta</taxon>
        <taxon>Tracheophyta</taxon>
        <taxon>Spermatophyta</taxon>
        <taxon>Magnoliopsida</taxon>
        <taxon>Liliopsida</taxon>
        <taxon>Poales</taxon>
        <taxon>Poaceae</taxon>
        <taxon>PACMAD clade</taxon>
        <taxon>Arundinoideae</taxon>
        <taxon>Arundineae</taxon>
        <taxon>Arundo</taxon>
    </lineage>
</organism>
<protein>
    <submittedName>
        <fullName evidence="1">Uncharacterized protein</fullName>
    </submittedName>
</protein>
<evidence type="ECO:0000313" key="1">
    <source>
        <dbReference type="EMBL" id="JAD26714.1"/>
    </source>
</evidence>
<dbReference type="EMBL" id="GBRH01271181">
    <property type="protein sequence ID" value="JAD26714.1"/>
    <property type="molecule type" value="Transcribed_RNA"/>
</dbReference>
<sequence length="42" mass="4691">MHLRACFQISCEIGQAPALSSAICRRRPSLQGWYSDPVHCMA</sequence>
<reference evidence="1" key="1">
    <citation type="submission" date="2014-09" db="EMBL/GenBank/DDBJ databases">
        <authorList>
            <person name="Magalhaes I.L.F."/>
            <person name="Oliveira U."/>
            <person name="Santos F.R."/>
            <person name="Vidigal T.H.D.A."/>
            <person name="Brescovit A.D."/>
            <person name="Santos A.J."/>
        </authorList>
    </citation>
    <scope>NUCLEOTIDE SEQUENCE</scope>
    <source>
        <tissue evidence="1">Shoot tissue taken approximately 20 cm above the soil surface</tissue>
    </source>
</reference>
<proteinExistence type="predicted"/>
<accession>A0A0A8YJG4</accession>